<dbReference type="EMBL" id="CP011376">
    <property type="protein sequence ID" value="AKG07642.1"/>
    <property type="molecule type" value="Genomic_DNA"/>
</dbReference>
<dbReference type="InterPro" id="IPR025485">
    <property type="entry name" value="DUF4377"/>
</dbReference>
<feature type="chain" id="PRO_5042065842" description="DUF4377 domain-containing protein" evidence="1">
    <location>
        <begin position="23"/>
        <end position="126"/>
    </location>
</feature>
<feature type="signal peptide" evidence="1">
    <location>
        <begin position="1"/>
        <end position="22"/>
    </location>
</feature>
<evidence type="ECO:0000256" key="1">
    <source>
        <dbReference type="SAM" id="SignalP"/>
    </source>
</evidence>
<dbReference type="AlphaFoldDB" id="A0AAC8T7V6"/>
<dbReference type="Proteomes" id="UP000077465">
    <property type="component" value="Chromosome"/>
</dbReference>
<dbReference type="RefSeq" id="WP_046696690.1">
    <property type="nucleotide sequence ID" value="NZ_CP011376.1"/>
</dbReference>
<protein>
    <recommendedName>
        <fullName evidence="2">DUF4377 domain-containing protein</fullName>
    </recommendedName>
</protein>
<dbReference type="PROSITE" id="PS51257">
    <property type="entry name" value="PROKAR_LIPOPROTEIN"/>
    <property type="match status" value="1"/>
</dbReference>
<keyword evidence="1" id="KW-0732">Signal</keyword>
<gene>
    <name evidence="3" type="ORF">AAX06_05115</name>
</gene>
<sequence>MKKSIKPLYLLTLLSGALLMSACQKSAPVPEPLYIPSIALGEALVLDVLPNRAPCQSTTPMQCLLVKKEGAPTSEVFGIGYNDIHGFEPRQGVSYKIRVHEEIDENTGKPTGAWQLNEILSQQISR</sequence>
<evidence type="ECO:0000313" key="4">
    <source>
        <dbReference type="Proteomes" id="UP000077465"/>
    </source>
</evidence>
<organism evidence="3 4">
    <name type="scientific">Moraxella bovoculi</name>
    <dbReference type="NCBI Taxonomy" id="386891"/>
    <lineage>
        <taxon>Bacteria</taxon>
        <taxon>Pseudomonadati</taxon>
        <taxon>Pseudomonadota</taxon>
        <taxon>Gammaproteobacteria</taxon>
        <taxon>Moraxellales</taxon>
        <taxon>Moraxellaceae</taxon>
        <taxon>Moraxella</taxon>
    </lineage>
</organism>
<dbReference type="Pfam" id="PF14302">
    <property type="entry name" value="DUF4377"/>
    <property type="match status" value="1"/>
</dbReference>
<evidence type="ECO:0000313" key="3">
    <source>
        <dbReference type="EMBL" id="AKG07642.1"/>
    </source>
</evidence>
<proteinExistence type="predicted"/>
<feature type="domain" description="DUF4377" evidence="2">
    <location>
        <begin position="49"/>
        <end position="121"/>
    </location>
</feature>
<reference evidence="3 4" key="1">
    <citation type="submission" date="2015-05" db="EMBL/GenBank/DDBJ databases">
        <authorList>
            <person name="Dickey A."/>
            <person name="Clawson M."/>
            <person name="Bono J."/>
            <person name="Loy J.D."/>
        </authorList>
    </citation>
    <scope>NUCLEOTIDE SEQUENCE [LARGE SCALE GENOMIC DNA]</scope>
    <source>
        <strain evidence="3 4">22581</strain>
    </source>
</reference>
<evidence type="ECO:0000259" key="2">
    <source>
        <dbReference type="Pfam" id="PF14302"/>
    </source>
</evidence>
<name>A0AAC8T7V6_9GAMM</name>
<accession>A0AAC8T7V6</accession>